<dbReference type="RefSeq" id="XP_033396632.1">
    <property type="nucleotide sequence ID" value="XM_033546657.1"/>
</dbReference>
<dbReference type="Proteomes" id="UP000799438">
    <property type="component" value="Unassembled WGS sequence"/>
</dbReference>
<name>A0A6A6B9N6_9PEZI</name>
<dbReference type="GeneID" id="54304163"/>
<dbReference type="AlphaFoldDB" id="A0A6A6B9N6"/>
<evidence type="ECO:0000313" key="2">
    <source>
        <dbReference type="Proteomes" id="UP000799438"/>
    </source>
</evidence>
<protein>
    <submittedName>
        <fullName evidence="1">Uncharacterized protein</fullName>
    </submittedName>
</protein>
<evidence type="ECO:0000313" key="1">
    <source>
        <dbReference type="EMBL" id="KAF2140919.1"/>
    </source>
</evidence>
<reference evidence="1" key="1">
    <citation type="journal article" date="2020" name="Stud. Mycol.">
        <title>101 Dothideomycetes genomes: a test case for predicting lifestyles and emergence of pathogens.</title>
        <authorList>
            <person name="Haridas S."/>
            <person name="Albert R."/>
            <person name="Binder M."/>
            <person name="Bloem J."/>
            <person name="Labutti K."/>
            <person name="Salamov A."/>
            <person name="Andreopoulos B."/>
            <person name="Baker S."/>
            <person name="Barry K."/>
            <person name="Bills G."/>
            <person name="Bluhm B."/>
            <person name="Cannon C."/>
            <person name="Castanera R."/>
            <person name="Culley D."/>
            <person name="Daum C."/>
            <person name="Ezra D."/>
            <person name="Gonzalez J."/>
            <person name="Henrissat B."/>
            <person name="Kuo A."/>
            <person name="Liang C."/>
            <person name="Lipzen A."/>
            <person name="Lutzoni F."/>
            <person name="Magnuson J."/>
            <person name="Mondo S."/>
            <person name="Nolan M."/>
            <person name="Ohm R."/>
            <person name="Pangilinan J."/>
            <person name="Park H.-J."/>
            <person name="Ramirez L."/>
            <person name="Alfaro M."/>
            <person name="Sun H."/>
            <person name="Tritt A."/>
            <person name="Yoshinaga Y."/>
            <person name="Zwiers L.-H."/>
            <person name="Turgeon B."/>
            <person name="Goodwin S."/>
            <person name="Spatafora J."/>
            <person name="Crous P."/>
            <person name="Grigoriev I."/>
        </authorList>
    </citation>
    <scope>NUCLEOTIDE SEQUENCE</scope>
    <source>
        <strain evidence="1">CBS 121167</strain>
    </source>
</reference>
<sequence length="152" mass="16739">MVVEILLDTYFVQALRAYNPYHLRTTWNAGPSQMRLREAPRLTCACLSAATCTYGDMHLRCTSDIAILLKLVLSQSDHRHELDHVAEEPVARVMDLCSEHCFLRRRARVGVCACAGGLTGVHLHAPTLGRGFPLLLALRAFLAGAGWPVGTN</sequence>
<accession>A0A6A6B9N6</accession>
<dbReference type="EMBL" id="ML995488">
    <property type="protein sequence ID" value="KAF2140919.1"/>
    <property type="molecule type" value="Genomic_DNA"/>
</dbReference>
<keyword evidence="2" id="KW-1185">Reference proteome</keyword>
<gene>
    <name evidence="1" type="ORF">K452DRAFT_42845</name>
</gene>
<organism evidence="1 2">
    <name type="scientific">Aplosporella prunicola CBS 121167</name>
    <dbReference type="NCBI Taxonomy" id="1176127"/>
    <lineage>
        <taxon>Eukaryota</taxon>
        <taxon>Fungi</taxon>
        <taxon>Dikarya</taxon>
        <taxon>Ascomycota</taxon>
        <taxon>Pezizomycotina</taxon>
        <taxon>Dothideomycetes</taxon>
        <taxon>Dothideomycetes incertae sedis</taxon>
        <taxon>Botryosphaeriales</taxon>
        <taxon>Aplosporellaceae</taxon>
        <taxon>Aplosporella</taxon>
    </lineage>
</organism>
<proteinExistence type="predicted"/>